<proteinExistence type="predicted"/>
<dbReference type="GO" id="GO:0003677">
    <property type="term" value="F:DNA binding"/>
    <property type="evidence" value="ECO:0007669"/>
    <property type="project" value="UniProtKB-UniRule"/>
</dbReference>
<feature type="domain" description="SpoVT-AbrB" evidence="2">
    <location>
        <begin position="3"/>
        <end position="48"/>
    </location>
</feature>
<organism evidence="3 4">
    <name type="scientific">Microcystis aeruginosa PCC 9809</name>
    <dbReference type="NCBI Taxonomy" id="1160285"/>
    <lineage>
        <taxon>Bacteria</taxon>
        <taxon>Bacillati</taxon>
        <taxon>Cyanobacteriota</taxon>
        <taxon>Cyanophyceae</taxon>
        <taxon>Oscillatoriophycideae</taxon>
        <taxon>Chroococcales</taxon>
        <taxon>Microcystaceae</taxon>
        <taxon>Microcystis</taxon>
    </lineage>
</organism>
<dbReference type="EMBL" id="CAIO01000454">
    <property type="protein sequence ID" value="CCI28386.1"/>
    <property type="molecule type" value="Genomic_DNA"/>
</dbReference>
<dbReference type="AlphaFoldDB" id="I4I262"/>
<protein>
    <submittedName>
        <fullName evidence="3">Transcriptional regulator (Modular protein)</fullName>
    </submittedName>
</protein>
<accession>I4I262</accession>
<dbReference type="SMART" id="SM00966">
    <property type="entry name" value="SpoVT_AbrB"/>
    <property type="match status" value="1"/>
</dbReference>
<keyword evidence="1" id="KW-0238">DNA-binding</keyword>
<dbReference type="InterPro" id="IPR037914">
    <property type="entry name" value="SpoVT-AbrB_sf"/>
</dbReference>
<dbReference type="Gene3D" id="2.10.260.10">
    <property type="match status" value="1"/>
</dbReference>
<dbReference type="Pfam" id="PF04014">
    <property type="entry name" value="MazE_antitoxin"/>
    <property type="match status" value="1"/>
</dbReference>
<dbReference type="HOGENOM" id="CLU_158484_5_0_3"/>
<dbReference type="SUPFAM" id="SSF89447">
    <property type="entry name" value="AbrB/MazE/MraZ-like"/>
    <property type="match status" value="1"/>
</dbReference>
<gene>
    <name evidence="3" type="ORF">MICAH_5070001</name>
</gene>
<dbReference type="PROSITE" id="PS51740">
    <property type="entry name" value="SPOVT_ABRB"/>
    <property type="match status" value="1"/>
</dbReference>
<evidence type="ECO:0000259" key="2">
    <source>
        <dbReference type="PROSITE" id="PS51740"/>
    </source>
</evidence>
<name>I4I262_MICAE</name>
<dbReference type="InterPro" id="IPR007159">
    <property type="entry name" value="SpoVT-AbrB_dom"/>
</dbReference>
<dbReference type="NCBIfam" id="TIGR01439">
    <property type="entry name" value="lp_hng_hel_AbrB"/>
    <property type="match status" value="1"/>
</dbReference>
<dbReference type="Proteomes" id="UP000004775">
    <property type="component" value="Unassembled WGS sequence"/>
</dbReference>
<evidence type="ECO:0000256" key="1">
    <source>
        <dbReference type="PROSITE-ProRule" id="PRU01076"/>
    </source>
</evidence>
<evidence type="ECO:0000313" key="4">
    <source>
        <dbReference type="Proteomes" id="UP000004775"/>
    </source>
</evidence>
<sequence>MQKNTMKISPNGQITIPPDIQEKLGLLPGTEIQLEVIGDILQIRKPRTLSRGKQLIAAIRGKATSRLTTNDIIENFGSETPSFYDGFTVKYEHRLRNIC</sequence>
<evidence type="ECO:0000313" key="3">
    <source>
        <dbReference type="EMBL" id="CCI28386.1"/>
    </source>
</evidence>
<reference evidence="3 4" key="1">
    <citation type="submission" date="2012-04" db="EMBL/GenBank/DDBJ databases">
        <authorList>
            <person name="Genoscope - CEA"/>
        </authorList>
    </citation>
    <scope>NUCLEOTIDE SEQUENCE [LARGE SCALE GENOMIC DNA]</scope>
    <source>
        <strain evidence="3 4">9809</strain>
    </source>
</reference>
<comment type="caution">
    <text evidence="3">The sequence shown here is derived from an EMBL/GenBank/DDBJ whole genome shotgun (WGS) entry which is preliminary data.</text>
</comment>